<dbReference type="EMBL" id="CP037940">
    <property type="protein sequence ID" value="QBO35777.1"/>
    <property type="molecule type" value="Genomic_DNA"/>
</dbReference>
<dbReference type="AlphaFoldDB" id="A0A4P6YT12"/>
<feature type="domain" description="Abortive infection protein-like C-terminal" evidence="1">
    <location>
        <begin position="193"/>
        <end position="274"/>
    </location>
</feature>
<sequence>MDTKARMQVRHDKNGGIKNMLSTEDKAYLIQFFNNGDGYLFDFSDKTLDDFTTDSIGIAVKTMYGLSKAKSIAKFIRESDDKLIIKLSNDLVKYYEIGFKGKDTYNSDWTGLYPKIKAILAENEKRVPLFVEEIRDNLSHAEINKRIDRMIEVSSNDPNAAIGNAKDLLESTYKLVLTEMNVTYDSKRDDMTKLYKKVVDVLELNTASQDRNDELGKISVKILGSLSQVAENMNLLRNKFGTGHGHGDEYVQLPARYAELAVGATTTLINFLVDTMNERKIKDNMK</sequence>
<dbReference type="OrthoDB" id="5106738at2"/>
<keyword evidence="3" id="KW-1185">Reference proteome</keyword>
<dbReference type="InterPro" id="IPR026001">
    <property type="entry name" value="Abi-like_C"/>
</dbReference>
<evidence type="ECO:0000313" key="3">
    <source>
        <dbReference type="Proteomes" id="UP000292886"/>
    </source>
</evidence>
<evidence type="ECO:0000313" key="2">
    <source>
        <dbReference type="EMBL" id="QBO35777.1"/>
    </source>
</evidence>
<accession>A0A4P6YT12</accession>
<gene>
    <name evidence="2" type="ORF">EQG49_04510</name>
</gene>
<proteinExistence type="predicted"/>
<dbReference type="Proteomes" id="UP000292886">
    <property type="component" value="Chromosome"/>
</dbReference>
<protein>
    <recommendedName>
        <fullName evidence="1">Abortive infection protein-like C-terminal domain-containing protein</fullName>
    </recommendedName>
</protein>
<evidence type="ECO:0000259" key="1">
    <source>
        <dbReference type="Pfam" id="PF14355"/>
    </source>
</evidence>
<dbReference type="RefSeq" id="WP_133362856.1">
    <property type="nucleotide sequence ID" value="NZ_CP037940.1"/>
</dbReference>
<dbReference type="KEGG" id="wei:EQG49_04510"/>
<name>A0A4P6YT12_9LACO</name>
<organism evidence="2 3">
    <name type="scientific">Periweissella cryptocerci</name>
    <dbReference type="NCBI Taxonomy" id="2506420"/>
    <lineage>
        <taxon>Bacteria</taxon>
        <taxon>Bacillati</taxon>
        <taxon>Bacillota</taxon>
        <taxon>Bacilli</taxon>
        <taxon>Lactobacillales</taxon>
        <taxon>Lactobacillaceae</taxon>
        <taxon>Periweissella</taxon>
    </lineage>
</organism>
<reference evidence="3" key="1">
    <citation type="submission" date="2019-03" db="EMBL/GenBank/DDBJ databases">
        <title>Weissella sp. 26KH-42 Genome sequencing.</title>
        <authorList>
            <person name="Heo J."/>
            <person name="Kim S.-J."/>
            <person name="Kim J.-S."/>
            <person name="Hong S.-B."/>
            <person name="Kwon S.-W."/>
        </authorList>
    </citation>
    <scope>NUCLEOTIDE SEQUENCE [LARGE SCALE GENOMIC DNA]</scope>
    <source>
        <strain evidence="3">26KH-42</strain>
    </source>
</reference>
<dbReference type="Pfam" id="PF14355">
    <property type="entry name" value="Abi_C"/>
    <property type="match status" value="1"/>
</dbReference>